<evidence type="ECO:0000256" key="1">
    <source>
        <dbReference type="SAM" id="MobiDB-lite"/>
    </source>
</evidence>
<dbReference type="eggNOG" id="ENOG502T3TJ">
    <property type="taxonomic scope" value="Eukaryota"/>
</dbReference>
<name>R0JVH8_EXST2</name>
<protein>
    <submittedName>
        <fullName evidence="2">Uncharacterized protein</fullName>
    </submittedName>
</protein>
<proteinExistence type="predicted"/>
<feature type="region of interest" description="Disordered" evidence="1">
    <location>
        <begin position="293"/>
        <end position="368"/>
    </location>
</feature>
<dbReference type="AlphaFoldDB" id="R0JVH8"/>
<feature type="compositionally biased region" description="Polar residues" evidence="1">
    <location>
        <begin position="303"/>
        <end position="336"/>
    </location>
</feature>
<gene>
    <name evidence="2" type="ORF">SETTUDRAFT_35328</name>
</gene>
<sequence length="419" mass="46007">MASLPQATLSGHGENNKISPHRHAPSHDASTGCPPTARPVTPCGRPGESGPGPPSPSPAAGQANIRMRRSHHGSLLLQSPARAGHAARMRQIFEDASREQHTRQPASHTLYPQLANVSRKASPPLALVHNGRVRARFQQNPPTPRPPSRCMSSTTSFRASADDAPSAFVGLSAQSSESWSDDSAYLVARSRNPTSALAFVPNGRISEWLAGVSTPDWDQDGSEEEEEEKEQEDGHARSEFCQHFSAEFSHEAASRHIRQSPKPWRPVRIKPLDPFGRQEHTYTETQPLAFHSFSPFHDMTANPRPTFSAQRPTTPGPSNKQALPSSNDQIQYTPLSPNICIERGPSRYRSSRNRHLTNRTSPTKTPHSVCKENTLPTCLDNAHANSTPEAPCKVGVGTRFQHPRHTARQGLGRWARCVD</sequence>
<reference evidence="2 3" key="2">
    <citation type="journal article" date="2013" name="PLoS Genet.">
        <title>Comparative genome structure, secondary metabolite, and effector coding capacity across Cochliobolus pathogens.</title>
        <authorList>
            <person name="Condon B.J."/>
            <person name="Leng Y."/>
            <person name="Wu D."/>
            <person name="Bushley K.E."/>
            <person name="Ohm R.A."/>
            <person name="Otillar R."/>
            <person name="Martin J."/>
            <person name="Schackwitz W."/>
            <person name="Grimwood J."/>
            <person name="MohdZainudin N."/>
            <person name="Xue C."/>
            <person name="Wang R."/>
            <person name="Manning V.A."/>
            <person name="Dhillon B."/>
            <person name="Tu Z.J."/>
            <person name="Steffenson B.J."/>
            <person name="Salamov A."/>
            <person name="Sun H."/>
            <person name="Lowry S."/>
            <person name="LaButti K."/>
            <person name="Han J."/>
            <person name="Copeland A."/>
            <person name="Lindquist E."/>
            <person name="Barry K."/>
            <person name="Schmutz J."/>
            <person name="Baker S.E."/>
            <person name="Ciuffetti L.M."/>
            <person name="Grigoriev I.V."/>
            <person name="Zhong S."/>
            <person name="Turgeon B.G."/>
        </authorList>
    </citation>
    <scope>NUCLEOTIDE SEQUENCE [LARGE SCALE GENOMIC DNA]</scope>
    <source>
        <strain evidence="3">28A</strain>
    </source>
</reference>
<dbReference type="GeneID" id="19404006"/>
<keyword evidence="3" id="KW-1185">Reference proteome</keyword>
<organism evidence="2 3">
    <name type="scientific">Exserohilum turcicum (strain 28A)</name>
    <name type="common">Northern leaf blight fungus</name>
    <name type="synonym">Setosphaeria turcica</name>
    <dbReference type="NCBI Taxonomy" id="671987"/>
    <lineage>
        <taxon>Eukaryota</taxon>
        <taxon>Fungi</taxon>
        <taxon>Dikarya</taxon>
        <taxon>Ascomycota</taxon>
        <taxon>Pezizomycotina</taxon>
        <taxon>Dothideomycetes</taxon>
        <taxon>Pleosporomycetidae</taxon>
        <taxon>Pleosporales</taxon>
        <taxon>Pleosporineae</taxon>
        <taxon>Pleosporaceae</taxon>
        <taxon>Exserohilum</taxon>
    </lineage>
</organism>
<dbReference type="HOGENOM" id="CLU_034958_0_0_1"/>
<dbReference type="EMBL" id="KB908866">
    <property type="protein sequence ID" value="EOA81494.1"/>
    <property type="molecule type" value="Genomic_DNA"/>
</dbReference>
<feature type="compositionally biased region" description="Acidic residues" evidence="1">
    <location>
        <begin position="217"/>
        <end position="231"/>
    </location>
</feature>
<feature type="region of interest" description="Disordered" evidence="1">
    <location>
        <begin position="210"/>
        <end position="236"/>
    </location>
</feature>
<dbReference type="Proteomes" id="UP000016935">
    <property type="component" value="Unassembled WGS sequence"/>
</dbReference>
<accession>R0JVH8</accession>
<dbReference type="RefSeq" id="XP_008030679.1">
    <property type="nucleotide sequence ID" value="XM_008032488.1"/>
</dbReference>
<dbReference type="OrthoDB" id="3801515at2759"/>
<feature type="region of interest" description="Disordered" evidence="1">
    <location>
        <begin position="251"/>
        <end position="272"/>
    </location>
</feature>
<evidence type="ECO:0000313" key="3">
    <source>
        <dbReference type="Proteomes" id="UP000016935"/>
    </source>
</evidence>
<reference evidence="2 3" key="1">
    <citation type="journal article" date="2012" name="PLoS Pathog.">
        <title>Diverse lifestyles and strategies of plant pathogenesis encoded in the genomes of eighteen Dothideomycetes fungi.</title>
        <authorList>
            <person name="Ohm R.A."/>
            <person name="Feau N."/>
            <person name="Henrissat B."/>
            <person name="Schoch C.L."/>
            <person name="Horwitz B.A."/>
            <person name="Barry K.W."/>
            <person name="Condon B.J."/>
            <person name="Copeland A.C."/>
            <person name="Dhillon B."/>
            <person name="Glaser F."/>
            <person name="Hesse C.N."/>
            <person name="Kosti I."/>
            <person name="LaButti K."/>
            <person name="Lindquist E.A."/>
            <person name="Lucas S."/>
            <person name="Salamov A.A."/>
            <person name="Bradshaw R.E."/>
            <person name="Ciuffetti L."/>
            <person name="Hamelin R.C."/>
            <person name="Kema G.H.J."/>
            <person name="Lawrence C."/>
            <person name="Scott J.A."/>
            <person name="Spatafora J.W."/>
            <person name="Turgeon B.G."/>
            <person name="de Wit P.J.G.M."/>
            <person name="Zhong S."/>
            <person name="Goodwin S.B."/>
            <person name="Grigoriev I.V."/>
        </authorList>
    </citation>
    <scope>NUCLEOTIDE SEQUENCE [LARGE SCALE GENOMIC DNA]</scope>
    <source>
        <strain evidence="3">28A</strain>
    </source>
</reference>
<feature type="region of interest" description="Disordered" evidence="1">
    <location>
        <begin position="1"/>
        <end position="113"/>
    </location>
</feature>
<feature type="compositionally biased region" description="Basic and acidic residues" evidence="1">
    <location>
        <begin position="91"/>
        <end position="102"/>
    </location>
</feature>
<evidence type="ECO:0000313" key="2">
    <source>
        <dbReference type="EMBL" id="EOA81494.1"/>
    </source>
</evidence>
<feature type="region of interest" description="Disordered" evidence="1">
    <location>
        <begin position="136"/>
        <end position="156"/>
    </location>
</feature>